<keyword evidence="2" id="KW-1185">Reference proteome</keyword>
<comment type="caution">
    <text evidence="1">The sequence shown here is derived from an EMBL/GenBank/DDBJ whole genome shotgun (WGS) entry which is preliminary data.</text>
</comment>
<accession>A0A5N0TC86</accession>
<evidence type="ECO:0000313" key="1">
    <source>
        <dbReference type="EMBL" id="KAA9132361.1"/>
    </source>
</evidence>
<gene>
    <name evidence="1" type="ORF">F6B40_11770</name>
</gene>
<dbReference type="AlphaFoldDB" id="A0A5N0TC86"/>
<dbReference type="RefSeq" id="WP_150894199.1">
    <property type="nucleotide sequence ID" value="NZ_VYUY01000015.1"/>
</dbReference>
<dbReference type="EMBL" id="VYUY01000015">
    <property type="protein sequence ID" value="KAA9132361.1"/>
    <property type="molecule type" value="Genomic_DNA"/>
</dbReference>
<name>A0A5N0TC86_9MICO</name>
<organism evidence="1 2">
    <name type="scientific">Microbacterium caowuchunii</name>
    <dbReference type="NCBI Taxonomy" id="2614638"/>
    <lineage>
        <taxon>Bacteria</taxon>
        <taxon>Bacillati</taxon>
        <taxon>Actinomycetota</taxon>
        <taxon>Actinomycetes</taxon>
        <taxon>Micrococcales</taxon>
        <taxon>Microbacteriaceae</taxon>
        <taxon>Microbacterium</taxon>
    </lineage>
</organism>
<evidence type="ECO:0000313" key="2">
    <source>
        <dbReference type="Proteomes" id="UP000326838"/>
    </source>
</evidence>
<sequence>MPDMLPRVEDWVDDAATQLDRLTGSSMAGAVPGRVRIVSITEPRGRLRYQEAHLEVSAEVPGREPELRRTEVVLDRRYWPSAGMVLPADIAPSGALEIRWDVLAR</sequence>
<protein>
    <submittedName>
        <fullName evidence="1">Uncharacterized protein</fullName>
    </submittedName>
</protein>
<dbReference type="Proteomes" id="UP000326838">
    <property type="component" value="Unassembled WGS sequence"/>
</dbReference>
<reference evidence="2" key="1">
    <citation type="submission" date="2019-09" db="EMBL/GenBank/DDBJ databases">
        <title>Mumia zhuanghuii sp. nov. isolated from the intestinal contents of plateau pika (Ochotona curzoniae) in the Qinghai-Tibet plateau of China.</title>
        <authorList>
            <person name="Tian Z."/>
        </authorList>
    </citation>
    <scope>NUCLEOTIDE SEQUENCE [LARGE SCALE GENOMIC DNA]</scope>
    <source>
        <strain evidence="2">L-033</strain>
    </source>
</reference>
<proteinExistence type="predicted"/>